<evidence type="ECO:0000259" key="11">
    <source>
        <dbReference type="Pfam" id="PF02108"/>
    </source>
</evidence>
<dbReference type="Gene3D" id="3.30.2320.30">
    <property type="entry name" value="ATP synthase, E subunit, C-terminal"/>
    <property type="match status" value="1"/>
</dbReference>
<keyword evidence="6" id="KW-0963">Cytoplasm</keyword>
<feature type="region of interest" description="Disordered" evidence="10">
    <location>
        <begin position="38"/>
        <end position="57"/>
    </location>
</feature>
<keyword evidence="13" id="KW-1185">Reference proteome</keyword>
<keyword evidence="5" id="KW-0813">Transport</keyword>
<keyword evidence="12" id="KW-0282">Flagellum</keyword>
<evidence type="ECO:0000256" key="10">
    <source>
        <dbReference type="SAM" id="MobiDB-lite"/>
    </source>
</evidence>
<dbReference type="GO" id="GO:0015031">
    <property type="term" value="P:protein transport"/>
    <property type="evidence" value="ECO:0007669"/>
    <property type="project" value="UniProtKB-KW"/>
</dbReference>
<proteinExistence type="inferred from homology"/>
<evidence type="ECO:0000313" key="13">
    <source>
        <dbReference type="Proteomes" id="UP000287649"/>
    </source>
</evidence>
<dbReference type="OrthoDB" id="6415116at2"/>
<organism evidence="12 13">
    <name type="scientific">Pseudidiomarina homiensis</name>
    <dbReference type="NCBI Taxonomy" id="364198"/>
    <lineage>
        <taxon>Bacteria</taxon>
        <taxon>Pseudomonadati</taxon>
        <taxon>Pseudomonadota</taxon>
        <taxon>Gammaproteobacteria</taxon>
        <taxon>Alteromonadales</taxon>
        <taxon>Idiomarinaceae</taxon>
        <taxon>Pseudidiomarina</taxon>
    </lineage>
</organism>
<dbReference type="GO" id="GO:0003774">
    <property type="term" value="F:cytoskeletal motor activity"/>
    <property type="evidence" value="ECO:0007669"/>
    <property type="project" value="InterPro"/>
</dbReference>
<dbReference type="InterPro" id="IPR018035">
    <property type="entry name" value="Flagellar_FliH/T3SS_HrpE"/>
</dbReference>
<evidence type="ECO:0000256" key="4">
    <source>
        <dbReference type="ARBA" id="ARBA00016507"/>
    </source>
</evidence>
<dbReference type="PANTHER" id="PTHR34982:SF1">
    <property type="entry name" value="FLAGELLAR ASSEMBLY PROTEIN FLIH"/>
    <property type="match status" value="1"/>
</dbReference>
<keyword evidence="8" id="KW-0653">Protein transport</keyword>
<dbReference type="PRINTS" id="PR01003">
    <property type="entry name" value="FLGFLIH"/>
</dbReference>
<evidence type="ECO:0000256" key="7">
    <source>
        <dbReference type="ARBA" id="ARBA00022795"/>
    </source>
</evidence>
<keyword evidence="7" id="KW-1005">Bacterial flagellum biogenesis</keyword>
<dbReference type="GO" id="GO:0044781">
    <property type="term" value="P:bacterial-type flagellum organization"/>
    <property type="evidence" value="ECO:0007669"/>
    <property type="project" value="UniProtKB-KW"/>
</dbReference>
<evidence type="ECO:0000256" key="2">
    <source>
        <dbReference type="ARBA" id="ARBA00004496"/>
    </source>
</evidence>
<dbReference type="InterPro" id="IPR000563">
    <property type="entry name" value="Flag_FliH"/>
</dbReference>
<name>A0A432Y7A7_9GAMM</name>
<dbReference type="Pfam" id="PF02108">
    <property type="entry name" value="FliH"/>
    <property type="match status" value="1"/>
</dbReference>
<dbReference type="GO" id="GO:0009288">
    <property type="term" value="C:bacterial-type flagellum"/>
    <property type="evidence" value="ECO:0007669"/>
    <property type="project" value="InterPro"/>
</dbReference>
<evidence type="ECO:0000313" key="12">
    <source>
        <dbReference type="EMBL" id="RUO56771.1"/>
    </source>
</evidence>
<dbReference type="SUPFAM" id="SSF160527">
    <property type="entry name" value="V-type ATPase subunit E-like"/>
    <property type="match status" value="1"/>
</dbReference>
<dbReference type="AlphaFoldDB" id="A0A432Y7A7"/>
<comment type="similarity">
    <text evidence="3">Belongs to the FliH family.</text>
</comment>
<feature type="domain" description="Flagellar assembly protein FliH/Type III secretion system HrpE" evidence="11">
    <location>
        <begin position="109"/>
        <end position="233"/>
    </location>
</feature>
<evidence type="ECO:0000256" key="9">
    <source>
        <dbReference type="ARBA" id="ARBA00023225"/>
    </source>
</evidence>
<evidence type="ECO:0000256" key="8">
    <source>
        <dbReference type="ARBA" id="ARBA00022927"/>
    </source>
</evidence>
<feature type="region of interest" description="Disordered" evidence="10">
    <location>
        <begin position="1"/>
        <end position="24"/>
    </location>
</feature>
<accession>A0A432Y7A7</accession>
<comment type="caution">
    <text evidence="12">The sequence shown here is derived from an EMBL/GenBank/DDBJ whole genome shotgun (WGS) entry which is preliminary data.</text>
</comment>
<reference evidence="13" key="1">
    <citation type="journal article" date="2018" name="Front. Microbiol.">
        <title>Genome-Based Analysis Reveals the Taxonomy and Diversity of the Family Idiomarinaceae.</title>
        <authorList>
            <person name="Liu Y."/>
            <person name="Lai Q."/>
            <person name="Shao Z."/>
        </authorList>
    </citation>
    <scope>NUCLEOTIDE SEQUENCE [LARGE SCALE GENOMIC DNA]</scope>
    <source>
        <strain evidence="13">PO-M2</strain>
    </source>
</reference>
<protein>
    <recommendedName>
        <fullName evidence="4">Flagellar assembly protein FliH</fullName>
    </recommendedName>
</protein>
<evidence type="ECO:0000256" key="5">
    <source>
        <dbReference type="ARBA" id="ARBA00022448"/>
    </source>
</evidence>
<evidence type="ECO:0000256" key="3">
    <source>
        <dbReference type="ARBA" id="ARBA00006602"/>
    </source>
</evidence>
<keyword evidence="12" id="KW-0969">Cilium</keyword>
<dbReference type="EMBL" id="PIPX01000001">
    <property type="protein sequence ID" value="RUO56771.1"/>
    <property type="molecule type" value="Genomic_DNA"/>
</dbReference>
<dbReference type="InterPro" id="IPR038495">
    <property type="entry name" value="ATPase_E_C"/>
</dbReference>
<keyword evidence="9" id="KW-1006">Bacterial flagellum protein export</keyword>
<evidence type="ECO:0000256" key="1">
    <source>
        <dbReference type="ARBA" id="ARBA00003041"/>
    </source>
</evidence>
<dbReference type="GO" id="GO:0005829">
    <property type="term" value="C:cytosol"/>
    <property type="evidence" value="ECO:0007669"/>
    <property type="project" value="TreeGrafter"/>
</dbReference>
<dbReference type="RefSeq" id="WP_126772298.1">
    <property type="nucleotide sequence ID" value="NZ_PIPX01000001.1"/>
</dbReference>
<evidence type="ECO:0000256" key="6">
    <source>
        <dbReference type="ARBA" id="ARBA00022490"/>
    </source>
</evidence>
<dbReference type="InterPro" id="IPR051472">
    <property type="entry name" value="T3SS_Stator/FliH"/>
</dbReference>
<keyword evidence="12" id="KW-0966">Cell projection</keyword>
<comment type="subcellular location">
    <subcellularLocation>
        <location evidence="2">Cytoplasm</location>
    </subcellularLocation>
</comment>
<dbReference type="Proteomes" id="UP000287649">
    <property type="component" value="Unassembled WGS sequence"/>
</dbReference>
<comment type="function">
    <text evidence="1">Needed for flagellar regrowth and assembly.</text>
</comment>
<sequence>MPTFKPFTKAAQPLEQKPAAQPEGEWQAWSFKTLQAESASPAVTKTPQKGSFKAQEELKQLREQARTEAYEKGYQEGFEKGSAEGYSAGKETAEKEVAQAFEERCQTTLSPLNTMLSELEGALQSIDEQLAESLVQLAVTVGRQLAGEALQTHPEEILTLVREIIHEDPFIKDRPTLLLHPEDAPIVQEHLNDELKTHGWRVRQDEKLERGGCRLVSSQGEIDATIEARWERIISQLRGRSEQHS</sequence>
<dbReference type="PANTHER" id="PTHR34982">
    <property type="entry name" value="YOP PROTEINS TRANSLOCATION PROTEIN L"/>
    <property type="match status" value="1"/>
</dbReference>
<gene>
    <name evidence="12" type="ORF">CWI70_08565</name>
</gene>
<dbReference type="GO" id="GO:0071973">
    <property type="term" value="P:bacterial-type flagellum-dependent cell motility"/>
    <property type="evidence" value="ECO:0007669"/>
    <property type="project" value="InterPro"/>
</dbReference>
<feature type="compositionally biased region" description="Polar residues" evidence="10">
    <location>
        <begin position="38"/>
        <end position="49"/>
    </location>
</feature>